<accession>A0A7S4JBZ4</accession>
<proteinExistence type="predicted"/>
<dbReference type="AlphaFoldDB" id="A0A7S4JBZ4"/>
<name>A0A7S4JBZ4_9STRA</name>
<feature type="region of interest" description="Disordered" evidence="1">
    <location>
        <begin position="1"/>
        <end position="60"/>
    </location>
</feature>
<feature type="compositionally biased region" description="Low complexity" evidence="1">
    <location>
        <begin position="103"/>
        <end position="116"/>
    </location>
</feature>
<organism evidence="2">
    <name type="scientific">Odontella aurita</name>
    <dbReference type="NCBI Taxonomy" id="265563"/>
    <lineage>
        <taxon>Eukaryota</taxon>
        <taxon>Sar</taxon>
        <taxon>Stramenopiles</taxon>
        <taxon>Ochrophyta</taxon>
        <taxon>Bacillariophyta</taxon>
        <taxon>Mediophyceae</taxon>
        <taxon>Biddulphiophycidae</taxon>
        <taxon>Eupodiscales</taxon>
        <taxon>Odontellaceae</taxon>
        <taxon>Odontella</taxon>
    </lineage>
</organism>
<feature type="compositionally biased region" description="Basic and acidic residues" evidence="1">
    <location>
        <begin position="302"/>
        <end position="315"/>
    </location>
</feature>
<feature type="region of interest" description="Disordered" evidence="1">
    <location>
        <begin position="302"/>
        <end position="431"/>
    </location>
</feature>
<evidence type="ECO:0000256" key="1">
    <source>
        <dbReference type="SAM" id="MobiDB-lite"/>
    </source>
</evidence>
<feature type="region of interest" description="Disordered" evidence="1">
    <location>
        <begin position="74"/>
        <end position="127"/>
    </location>
</feature>
<evidence type="ECO:0000313" key="2">
    <source>
        <dbReference type="EMBL" id="CAE2258710.1"/>
    </source>
</evidence>
<reference evidence="2" key="1">
    <citation type="submission" date="2021-01" db="EMBL/GenBank/DDBJ databases">
        <authorList>
            <person name="Corre E."/>
            <person name="Pelletier E."/>
            <person name="Niang G."/>
            <person name="Scheremetjew M."/>
            <person name="Finn R."/>
            <person name="Kale V."/>
            <person name="Holt S."/>
            <person name="Cochrane G."/>
            <person name="Meng A."/>
            <person name="Brown T."/>
            <person name="Cohen L."/>
        </authorList>
    </citation>
    <scope>NUCLEOTIDE SEQUENCE</scope>
    <source>
        <strain evidence="2">Isolate 1302-5</strain>
    </source>
</reference>
<feature type="compositionally biased region" description="Basic and acidic residues" evidence="1">
    <location>
        <begin position="354"/>
        <end position="385"/>
    </location>
</feature>
<feature type="region of interest" description="Disordered" evidence="1">
    <location>
        <begin position="139"/>
        <end position="166"/>
    </location>
</feature>
<sequence length="605" mass="68117">MMKIGDGAPRKRRKHPRDRDAGREGTTAMIPSLRDGRRRRPPPAAMDLGPSSRSRGLRGGARRALLLPSLALLAWSSPRNPPPSSFPCSAEAFAPPRWTPRPSASGAASISTSARSGGREPPSLFSIDRPVRSYSASIIFGSTDDSPSTPPSEGAGESPSDAAERDLRRYKNRAALLERTLRDKMSELRRARNRAAVLRDVASRLKSANTNVTSRMEEEIESASTAAAASARVEAEERLGTEIASLKSELDEAREGRVQARVRYDALVDRMEEREMEWGAERDRARREMDEAERKLKGDFRTMRRGRDEAEQAREELDEALAEAREVVRGLEEQSGRSEEEREKLAQSLEEREEEIRALSQEERAKRQRLKEELASARAAQHEAEGALAAKIASVETKDDGEEQNDQRKQQEEESAAIAAGAVRAAEERESDALSRLDKVSAELREALRNKDDADVLLRGASKERAAALERLKALRDARDGREDRLKERLGRAEEDAWRLDAEMELLAKERDGARDKLMDERLRHGGKMREEQARYDRAMLEEREGHEAQVRELRDRLDSVEREARRSGVVVVSDKSVASRPSRITRVWQRIRSPRSWFGSRKSQ</sequence>
<feature type="compositionally biased region" description="Basic and acidic residues" evidence="1">
    <location>
        <begin position="322"/>
        <end position="345"/>
    </location>
</feature>
<dbReference type="EMBL" id="HBKQ01037083">
    <property type="protein sequence ID" value="CAE2258710.1"/>
    <property type="molecule type" value="Transcribed_RNA"/>
</dbReference>
<gene>
    <name evidence="2" type="ORF">OAUR00152_LOCUS25577</name>
</gene>
<protein>
    <submittedName>
        <fullName evidence="2">Uncharacterized protein</fullName>
    </submittedName>
</protein>